<dbReference type="InterPro" id="IPR008767">
    <property type="entry name" value="Phage_SPP1_head-tail_adaptor"/>
</dbReference>
<dbReference type="InterPro" id="IPR038666">
    <property type="entry name" value="SSP1_head-tail_sf"/>
</dbReference>
<dbReference type="EMBL" id="JAPFCC010000001">
    <property type="protein sequence ID" value="MCW7552135.1"/>
    <property type="molecule type" value="Genomic_DNA"/>
</dbReference>
<reference evidence="1 2" key="1">
    <citation type="submission" date="2022-10" db="EMBL/GenBank/DDBJ databases">
        <title>High-quality genome sequences of two octocoral-associated bacteria, Endozoicomonas euniceicola EF212 and Endozoicomonas gorgoniicola PS125.</title>
        <authorList>
            <person name="Chiou Y.-J."/>
            <person name="Chen Y.-H."/>
        </authorList>
    </citation>
    <scope>NUCLEOTIDE SEQUENCE [LARGE SCALE GENOMIC DNA]</scope>
    <source>
        <strain evidence="1 2">PS125</strain>
    </source>
</reference>
<dbReference type="Proteomes" id="UP001209854">
    <property type="component" value="Unassembled WGS sequence"/>
</dbReference>
<sequence length="134" mass="15670">MKAGRLRHRILIQKPVAIVDSVTDDLPDYKDVGWRDAEIRPATVKEIFAAQGFIGQLDIIVVIRYEHLFDDLNNHWRLWHKNQKLNVIGKLNIDMRNRWLKIIATSDTDDVRFEHKDTEQPLHQAANLVLPELT</sequence>
<dbReference type="RefSeq" id="WP_262567113.1">
    <property type="nucleotide sequence ID" value="NZ_JAPFCC010000001.1"/>
</dbReference>
<comment type="caution">
    <text evidence="1">The sequence shown here is derived from an EMBL/GenBank/DDBJ whole genome shotgun (WGS) entry which is preliminary data.</text>
</comment>
<name>A0ABT3MRY8_9GAMM</name>
<accession>A0ABT3MRY8</accession>
<evidence type="ECO:0000313" key="2">
    <source>
        <dbReference type="Proteomes" id="UP001209854"/>
    </source>
</evidence>
<evidence type="ECO:0000313" key="1">
    <source>
        <dbReference type="EMBL" id="MCW7552135.1"/>
    </source>
</evidence>
<keyword evidence="2" id="KW-1185">Reference proteome</keyword>
<organism evidence="1 2">
    <name type="scientific">Endozoicomonas gorgoniicola</name>
    <dbReference type="NCBI Taxonomy" id="1234144"/>
    <lineage>
        <taxon>Bacteria</taxon>
        <taxon>Pseudomonadati</taxon>
        <taxon>Pseudomonadota</taxon>
        <taxon>Gammaproteobacteria</taxon>
        <taxon>Oceanospirillales</taxon>
        <taxon>Endozoicomonadaceae</taxon>
        <taxon>Endozoicomonas</taxon>
    </lineage>
</organism>
<gene>
    <name evidence="1" type="ORF">NX722_05640</name>
</gene>
<protein>
    <submittedName>
        <fullName evidence="1">Head-tail adaptor protein</fullName>
    </submittedName>
</protein>
<dbReference type="Pfam" id="PF05521">
    <property type="entry name" value="Phage_HCP"/>
    <property type="match status" value="1"/>
</dbReference>
<proteinExistence type="predicted"/>
<dbReference type="Gene3D" id="2.40.10.270">
    <property type="entry name" value="Bacteriophage SPP1 head-tail adaptor protein"/>
    <property type="match status" value="1"/>
</dbReference>